<dbReference type="GeneID" id="93161636"/>
<dbReference type="PATRIC" id="fig|742734.4.peg.4289"/>
<sequence>MKKNIKILCTAAVMGCLTAFPSWAAETKAEYKEEIAPVRAELKALESEMKPIREENKASAARYKSVRLSKKETGSLSVSKETWKKAKELHSQITAIRKDMGKSTGKDLRQQIKTAVKEKNFHTAIQSMDQLLELKKSRQDPINEIHQIWQQIDTLLQQG</sequence>
<evidence type="ECO:0000313" key="2">
    <source>
        <dbReference type="EMBL" id="KMW16502.1"/>
    </source>
</evidence>
<comment type="caution">
    <text evidence="2">The sequence shown here is derived from an EMBL/GenBank/DDBJ whole genome shotgun (WGS) entry which is preliminary data.</text>
</comment>
<evidence type="ECO:0000256" key="1">
    <source>
        <dbReference type="SAM" id="SignalP"/>
    </source>
</evidence>
<feature type="signal peptide" evidence="1">
    <location>
        <begin position="1"/>
        <end position="24"/>
    </location>
</feature>
<organism evidence="2 3">
    <name type="scientific">[Clostridium] citroniae WAL-19142</name>
    <dbReference type="NCBI Taxonomy" id="742734"/>
    <lineage>
        <taxon>Bacteria</taxon>
        <taxon>Bacillati</taxon>
        <taxon>Bacillota</taxon>
        <taxon>Clostridia</taxon>
        <taxon>Lachnospirales</taxon>
        <taxon>Lachnospiraceae</taxon>
        <taxon>Enterocloster</taxon>
    </lineage>
</organism>
<dbReference type="RefSeq" id="WP_007863474.1">
    <property type="nucleotide sequence ID" value="NZ_KQ235881.1"/>
</dbReference>
<reference evidence="2 3" key="1">
    <citation type="submission" date="2011-04" db="EMBL/GenBank/DDBJ databases">
        <title>The Genome Sequence of Clostridium citroniae WAL-19142.</title>
        <authorList>
            <consortium name="The Broad Institute Genome Sequencing Platform"/>
            <person name="Earl A."/>
            <person name="Ward D."/>
            <person name="Feldgarden M."/>
            <person name="Gevers D."/>
            <person name="Warren Y.A."/>
            <person name="Tyrrell K.L."/>
            <person name="Citron D.M."/>
            <person name="Goldstein E.J."/>
            <person name="Daigneault M."/>
            <person name="Allen-Vercoe E."/>
            <person name="Young S.K."/>
            <person name="Zeng Q."/>
            <person name="Gargeya S."/>
            <person name="Fitzgerald M."/>
            <person name="Haas B."/>
            <person name="Abouelleil A."/>
            <person name="Alvarado L."/>
            <person name="Arachchi H.M."/>
            <person name="Berlin A."/>
            <person name="Brown A."/>
            <person name="Chapman S.B."/>
            <person name="Chen Z."/>
            <person name="Dunbar C."/>
            <person name="Freedman E."/>
            <person name="Gearin G."/>
            <person name="Gellesch M."/>
            <person name="Goldberg J."/>
            <person name="Griggs A."/>
            <person name="Gujja S."/>
            <person name="Heilman E.R."/>
            <person name="Heiman D."/>
            <person name="Howarth C."/>
            <person name="Larson L."/>
            <person name="Lui A."/>
            <person name="MacDonald P.J."/>
            <person name="Mehta T."/>
            <person name="Montmayeur A."/>
            <person name="Murphy C."/>
            <person name="Neiman D."/>
            <person name="Pearson M."/>
            <person name="Priest M."/>
            <person name="Roberts A."/>
            <person name="Saif S."/>
            <person name="Shea T."/>
            <person name="Shenoy N."/>
            <person name="Sisk P."/>
            <person name="Stolte C."/>
            <person name="Sykes S."/>
            <person name="White J."/>
            <person name="Yandava C."/>
            <person name="Wortman J."/>
            <person name="Nusbaum C."/>
            <person name="Birren B."/>
        </authorList>
    </citation>
    <scope>NUCLEOTIDE SEQUENCE [LARGE SCALE GENOMIC DNA]</scope>
    <source>
        <strain evidence="2 3">WAL-19142</strain>
    </source>
</reference>
<keyword evidence="1" id="KW-0732">Signal</keyword>
<dbReference type="Proteomes" id="UP000037392">
    <property type="component" value="Unassembled WGS sequence"/>
</dbReference>
<dbReference type="AlphaFoldDB" id="A0A0J9BU46"/>
<protein>
    <submittedName>
        <fullName evidence="2">Uncharacterized protein</fullName>
    </submittedName>
</protein>
<dbReference type="EMBL" id="ADLK01000029">
    <property type="protein sequence ID" value="KMW16502.1"/>
    <property type="molecule type" value="Genomic_DNA"/>
</dbReference>
<accession>A0A0J9BU46</accession>
<evidence type="ECO:0000313" key="3">
    <source>
        <dbReference type="Proteomes" id="UP000037392"/>
    </source>
</evidence>
<proteinExistence type="predicted"/>
<name>A0A0J9BU46_9FIRM</name>
<feature type="chain" id="PRO_5005315530" evidence="1">
    <location>
        <begin position="25"/>
        <end position="159"/>
    </location>
</feature>
<gene>
    <name evidence="2" type="ORF">HMPREF9470_04002</name>
</gene>